<evidence type="ECO:0000256" key="5">
    <source>
        <dbReference type="ARBA" id="ARBA00011738"/>
    </source>
</evidence>
<dbReference type="FunFam" id="3.20.20.20:FF:000004">
    <property type="entry name" value="Dihydropteroate synthase"/>
    <property type="match status" value="1"/>
</dbReference>
<dbReference type="InterPro" id="IPR011005">
    <property type="entry name" value="Dihydropteroate_synth-like_sf"/>
</dbReference>
<sequence length="284" mass="32063">MKLYARNSVLDLSRPHVMGILNITPDSFFDGGKYNQSSRILNYVEEMISSGATIIDIGGESSRPCSRTISIEEELERVIPVIGSIIQRFNIWVSVDTSKPEVMKEAFSVGAHMINDIRALRLPGALNMAAELGLPICLVHMRGEPQNMQNSPYYRNILHDIKSFFMKRISLSERYGIKKTQLLLDPGFGFGKNIFHNYRLLAYLSDLHHFKLPLLVGLSRKRMIGQLLNLEPSKCLVGSLSCAVIAAIQGAHILRVHDVRETVEALRIVTEVKSARKREYNERV</sequence>
<evidence type="ECO:0000256" key="8">
    <source>
        <dbReference type="ARBA" id="ARBA00022679"/>
    </source>
</evidence>
<reference evidence="16 17" key="1">
    <citation type="submission" date="2019-02" db="EMBL/GenBank/DDBJ databases">
        <authorList>
            <person name="Manzano-Marin A."/>
            <person name="Manzano-Marin A."/>
        </authorList>
    </citation>
    <scope>NUCLEOTIDE SEQUENCE [LARGE SCALE GENOMIC DNA]</scope>
    <source>
        <strain evidence="16 17">ErCicuneomaculata</strain>
    </source>
</reference>
<dbReference type="PROSITE" id="PS00793">
    <property type="entry name" value="DHPS_2"/>
    <property type="match status" value="1"/>
</dbReference>
<evidence type="ECO:0000256" key="10">
    <source>
        <dbReference type="ARBA" id="ARBA00022842"/>
    </source>
</evidence>
<protein>
    <recommendedName>
        <fullName evidence="7 14">Dihydropteroate synthase</fullName>
        <shortName evidence="14">DHPS</shortName>
        <ecNumber evidence="6 14">2.5.1.15</ecNumber>
    </recommendedName>
    <alternativeName>
        <fullName evidence="12 14">Dihydropteroate pyrophosphorylase</fullName>
    </alternativeName>
</protein>
<dbReference type="GO" id="GO:0004156">
    <property type="term" value="F:dihydropteroate synthase activity"/>
    <property type="evidence" value="ECO:0007669"/>
    <property type="project" value="UniProtKB-EC"/>
</dbReference>
<evidence type="ECO:0000256" key="4">
    <source>
        <dbReference type="ARBA" id="ARBA00009503"/>
    </source>
</evidence>
<keyword evidence="9 14" id="KW-0479">Metal-binding</keyword>
<comment type="cofactor">
    <cofactor evidence="2 14">
        <name>Mg(2+)</name>
        <dbReference type="ChEBI" id="CHEBI:18420"/>
    </cofactor>
</comment>
<comment type="similarity">
    <text evidence="4 14">Belongs to the DHPS family.</text>
</comment>
<dbReference type="Gene3D" id="3.20.20.20">
    <property type="entry name" value="Dihydropteroate synthase-like"/>
    <property type="match status" value="1"/>
</dbReference>
<dbReference type="AlphaFoldDB" id="A0A451D338"/>
<feature type="domain" description="Pterin-binding" evidence="15">
    <location>
        <begin position="15"/>
        <end position="267"/>
    </location>
</feature>
<dbReference type="InterPro" id="IPR000489">
    <property type="entry name" value="Pterin-binding_dom"/>
</dbReference>
<evidence type="ECO:0000256" key="6">
    <source>
        <dbReference type="ARBA" id="ARBA00012458"/>
    </source>
</evidence>
<gene>
    <name evidence="16" type="primary">folP</name>
    <name evidence="16" type="ORF">ERCICUMA2628_528</name>
</gene>
<dbReference type="CDD" id="cd00739">
    <property type="entry name" value="DHPS"/>
    <property type="match status" value="1"/>
</dbReference>
<evidence type="ECO:0000259" key="15">
    <source>
        <dbReference type="PROSITE" id="PS50972"/>
    </source>
</evidence>
<accession>A0A451D338</accession>
<evidence type="ECO:0000256" key="1">
    <source>
        <dbReference type="ARBA" id="ARBA00000012"/>
    </source>
</evidence>
<evidence type="ECO:0000256" key="11">
    <source>
        <dbReference type="ARBA" id="ARBA00022909"/>
    </source>
</evidence>
<dbReference type="SUPFAM" id="SSF51717">
    <property type="entry name" value="Dihydropteroate synthetase-like"/>
    <property type="match status" value="1"/>
</dbReference>
<name>A0A451D338_9GAMM</name>
<evidence type="ECO:0000256" key="14">
    <source>
        <dbReference type="RuleBase" id="RU361205"/>
    </source>
</evidence>
<dbReference type="PANTHER" id="PTHR20941:SF1">
    <property type="entry name" value="FOLIC ACID SYNTHESIS PROTEIN FOL1"/>
    <property type="match status" value="1"/>
</dbReference>
<keyword evidence="10 14" id="KW-0460">Magnesium</keyword>
<evidence type="ECO:0000313" key="16">
    <source>
        <dbReference type="EMBL" id="VFP80079.1"/>
    </source>
</evidence>
<evidence type="ECO:0000256" key="12">
    <source>
        <dbReference type="ARBA" id="ARBA00030193"/>
    </source>
</evidence>
<comment type="catalytic activity">
    <reaction evidence="1">
        <text>(7,8-dihydropterin-6-yl)methyl diphosphate + 4-aminobenzoate = 7,8-dihydropteroate + diphosphate</text>
        <dbReference type="Rhea" id="RHEA:19949"/>
        <dbReference type="ChEBI" id="CHEBI:17836"/>
        <dbReference type="ChEBI" id="CHEBI:17839"/>
        <dbReference type="ChEBI" id="CHEBI:33019"/>
        <dbReference type="ChEBI" id="CHEBI:72950"/>
        <dbReference type="EC" id="2.5.1.15"/>
    </reaction>
</comment>
<comment type="subunit">
    <text evidence="5">Homodimer.</text>
</comment>
<dbReference type="UniPathway" id="UPA00077">
    <property type="reaction ID" value="UER00156"/>
</dbReference>
<dbReference type="InterPro" id="IPR045031">
    <property type="entry name" value="DHP_synth-like"/>
</dbReference>
<dbReference type="OrthoDB" id="9811744at2"/>
<dbReference type="PANTHER" id="PTHR20941">
    <property type="entry name" value="FOLATE SYNTHESIS PROTEINS"/>
    <property type="match status" value="1"/>
</dbReference>
<dbReference type="RefSeq" id="WP_157993698.1">
    <property type="nucleotide sequence ID" value="NZ_LR217703.1"/>
</dbReference>
<evidence type="ECO:0000256" key="13">
    <source>
        <dbReference type="ARBA" id="ARBA00053449"/>
    </source>
</evidence>
<evidence type="ECO:0000256" key="9">
    <source>
        <dbReference type="ARBA" id="ARBA00022723"/>
    </source>
</evidence>
<dbReference type="PROSITE" id="PS50972">
    <property type="entry name" value="PTERIN_BINDING"/>
    <property type="match status" value="1"/>
</dbReference>
<dbReference type="GO" id="GO:0046872">
    <property type="term" value="F:metal ion binding"/>
    <property type="evidence" value="ECO:0007669"/>
    <property type="project" value="UniProtKB-KW"/>
</dbReference>
<evidence type="ECO:0000256" key="7">
    <source>
        <dbReference type="ARBA" id="ARBA00016919"/>
    </source>
</evidence>
<comment type="function">
    <text evidence="13 14">Catalyzes the condensation of para-aminobenzoate (pABA) with 6-hydroxymethyl-7,8-dihydropterin diphosphate (DHPt-PP) to form 7,8-dihydropteroate (H2Pte), the immediate precursor of folate derivatives.</text>
</comment>
<dbReference type="EC" id="2.5.1.15" evidence="6 14"/>
<dbReference type="GO" id="GO:0046654">
    <property type="term" value="P:tetrahydrofolate biosynthetic process"/>
    <property type="evidence" value="ECO:0007669"/>
    <property type="project" value="UniProtKB-UniPathway"/>
</dbReference>
<organism evidence="16 17">
    <name type="scientific">Candidatus Erwinia haradaeae</name>
    <dbReference type="NCBI Taxonomy" id="1922217"/>
    <lineage>
        <taxon>Bacteria</taxon>
        <taxon>Pseudomonadati</taxon>
        <taxon>Pseudomonadota</taxon>
        <taxon>Gammaproteobacteria</taxon>
        <taxon>Enterobacterales</taxon>
        <taxon>Erwiniaceae</taxon>
        <taxon>Erwinia</taxon>
    </lineage>
</organism>
<dbReference type="NCBIfam" id="TIGR01496">
    <property type="entry name" value="DHPS"/>
    <property type="match status" value="1"/>
</dbReference>
<dbReference type="Pfam" id="PF00809">
    <property type="entry name" value="Pterin_bind"/>
    <property type="match status" value="1"/>
</dbReference>
<evidence type="ECO:0000256" key="3">
    <source>
        <dbReference type="ARBA" id="ARBA00004763"/>
    </source>
</evidence>
<dbReference type="GO" id="GO:0005829">
    <property type="term" value="C:cytosol"/>
    <property type="evidence" value="ECO:0007669"/>
    <property type="project" value="TreeGrafter"/>
</dbReference>
<proteinExistence type="inferred from homology"/>
<dbReference type="PROSITE" id="PS00792">
    <property type="entry name" value="DHPS_1"/>
    <property type="match status" value="1"/>
</dbReference>
<evidence type="ECO:0000256" key="2">
    <source>
        <dbReference type="ARBA" id="ARBA00001946"/>
    </source>
</evidence>
<comment type="pathway">
    <text evidence="3 14">Cofactor biosynthesis; tetrahydrofolate biosynthesis; 7,8-dihydrofolate from 2-amino-4-hydroxy-6-hydroxymethyl-7,8-dihydropteridine diphosphate and 4-aminobenzoate: step 1/2.</text>
</comment>
<evidence type="ECO:0000313" key="17">
    <source>
        <dbReference type="Proteomes" id="UP000294412"/>
    </source>
</evidence>
<keyword evidence="11 14" id="KW-0289">Folate biosynthesis</keyword>
<dbReference type="GO" id="GO:0046656">
    <property type="term" value="P:folic acid biosynthetic process"/>
    <property type="evidence" value="ECO:0007669"/>
    <property type="project" value="UniProtKB-KW"/>
</dbReference>
<dbReference type="InterPro" id="IPR006390">
    <property type="entry name" value="DHP_synth_dom"/>
</dbReference>
<dbReference type="Proteomes" id="UP000294412">
    <property type="component" value="Chromosome"/>
</dbReference>
<keyword evidence="8 14" id="KW-0808">Transferase</keyword>
<dbReference type="EMBL" id="LR217703">
    <property type="protein sequence ID" value="VFP80079.1"/>
    <property type="molecule type" value="Genomic_DNA"/>
</dbReference>